<protein>
    <submittedName>
        <fullName evidence="2">SAM-dependent methyltransferase</fullName>
    </submittedName>
</protein>
<gene>
    <name evidence="2" type="ORF">BJ986_002155</name>
</gene>
<dbReference type="GO" id="GO:0032259">
    <property type="term" value="P:methylation"/>
    <property type="evidence" value="ECO:0007669"/>
    <property type="project" value="UniProtKB-KW"/>
</dbReference>
<dbReference type="InterPro" id="IPR013216">
    <property type="entry name" value="Methyltransf_11"/>
</dbReference>
<sequence>MSAAGAGREEQLAYSELMGAMLDERKRRQKAQKILAVVRHALGRDTLGRDTLAGLRALDVGCSAGFIADELSLAGAHTTGVDIDEPGLIAARARFGERVQFSLARGEALPFEDGSMDVVVFNHIYEHVVDPEAVVADIHRVLSPTGVLYLGIGHRHQVIEPHYKLPFLSWLPQQAADRYMRLTGRGEHYYEHYYSRADLRRLFAAFDIWDYTLPVLADSRAFAGTDQIPQWVSRVPAPVLERMAPMAPTYIWAAFKDASPSGPELSVSPVHLSPVHP</sequence>
<dbReference type="Pfam" id="PF08241">
    <property type="entry name" value="Methyltransf_11"/>
    <property type="match status" value="1"/>
</dbReference>
<dbReference type="EMBL" id="JACCAB010000001">
    <property type="protein sequence ID" value="NYG07668.1"/>
    <property type="molecule type" value="Genomic_DNA"/>
</dbReference>
<keyword evidence="3" id="KW-1185">Reference proteome</keyword>
<dbReference type="Proteomes" id="UP000573599">
    <property type="component" value="Unassembled WGS sequence"/>
</dbReference>
<dbReference type="AlphaFoldDB" id="A0A852WF96"/>
<keyword evidence="2" id="KW-0808">Transferase</keyword>
<comment type="caution">
    <text evidence="2">The sequence shown here is derived from an EMBL/GenBank/DDBJ whole genome shotgun (WGS) entry which is preliminary data.</text>
</comment>
<proteinExistence type="predicted"/>
<name>A0A852WF96_9MICO</name>
<feature type="domain" description="Methyltransferase type 11" evidence="1">
    <location>
        <begin position="58"/>
        <end position="150"/>
    </location>
</feature>
<dbReference type="SUPFAM" id="SSF53335">
    <property type="entry name" value="S-adenosyl-L-methionine-dependent methyltransferases"/>
    <property type="match status" value="1"/>
</dbReference>
<dbReference type="RefSeq" id="WP_337795153.1">
    <property type="nucleotide sequence ID" value="NZ_JACCAB010000001.1"/>
</dbReference>
<dbReference type="PANTHER" id="PTHR43861">
    <property type="entry name" value="TRANS-ACONITATE 2-METHYLTRANSFERASE-RELATED"/>
    <property type="match status" value="1"/>
</dbReference>
<reference evidence="2 3" key="1">
    <citation type="submission" date="2020-07" db="EMBL/GenBank/DDBJ databases">
        <title>Sequencing the genomes of 1000 actinobacteria strains.</title>
        <authorList>
            <person name="Klenk H.-P."/>
        </authorList>
    </citation>
    <scope>NUCLEOTIDE SEQUENCE [LARGE SCALE GENOMIC DNA]</scope>
    <source>
        <strain evidence="2 3">DSM 23987</strain>
    </source>
</reference>
<dbReference type="InterPro" id="IPR029063">
    <property type="entry name" value="SAM-dependent_MTases_sf"/>
</dbReference>
<evidence type="ECO:0000259" key="1">
    <source>
        <dbReference type="Pfam" id="PF08241"/>
    </source>
</evidence>
<evidence type="ECO:0000313" key="3">
    <source>
        <dbReference type="Proteomes" id="UP000573599"/>
    </source>
</evidence>
<dbReference type="GO" id="GO:0008757">
    <property type="term" value="F:S-adenosylmethionine-dependent methyltransferase activity"/>
    <property type="evidence" value="ECO:0007669"/>
    <property type="project" value="InterPro"/>
</dbReference>
<accession>A0A852WF96</accession>
<keyword evidence="2" id="KW-0489">Methyltransferase</keyword>
<dbReference type="CDD" id="cd02440">
    <property type="entry name" value="AdoMet_MTases"/>
    <property type="match status" value="1"/>
</dbReference>
<dbReference type="Gene3D" id="3.40.50.150">
    <property type="entry name" value="Vaccinia Virus protein VP39"/>
    <property type="match status" value="1"/>
</dbReference>
<organism evidence="2 3">
    <name type="scientific">Pedococcus badiiscoriae</name>
    <dbReference type="NCBI Taxonomy" id="642776"/>
    <lineage>
        <taxon>Bacteria</taxon>
        <taxon>Bacillati</taxon>
        <taxon>Actinomycetota</taxon>
        <taxon>Actinomycetes</taxon>
        <taxon>Micrococcales</taxon>
        <taxon>Intrasporangiaceae</taxon>
        <taxon>Pedococcus</taxon>
    </lineage>
</organism>
<evidence type="ECO:0000313" key="2">
    <source>
        <dbReference type="EMBL" id="NYG07668.1"/>
    </source>
</evidence>